<accession>A0A916RPL1</accession>
<evidence type="ECO:0000313" key="1">
    <source>
        <dbReference type="EMBL" id="GGA64446.1"/>
    </source>
</evidence>
<reference evidence="1" key="1">
    <citation type="journal article" date="2014" name="Int. J. Syst. Evol. Microbiol.">
        <title>Complete genome sequence of Corynebacterium casei LMG S-19264T (=DSM 44701T), isolated from a smear-ripened cheese.</title>
        <authorList>
            <consortium name="US DOE Joint Genome Institute (JGI-PGF)"/>
            <person name="Walter F."/>
            <person name="Albersmeier A."/>
            <person name="Kalinowski J."/>
            <person name="Ruckert C."/>
        </authorList>
    </citation>
    <scope>NUCLEOTIDE SEQUENCE</scope>
    <source>
        <strain evidence="1">CGMCC 1.15320</strain>
    </source>
</reference>
<reference evidence="1" key="2">
    <citation type="submission" date="2020-09" db="EMBL/GenBank/DDBJ databases">
        <authorList>
            <person name="Sun Q."/>
            <person name="Zhou Y."/>
        </authorList>
    </citation>
    <scope>NUCLEOTIDE SEQUENCE</scope>
    <source>
        <strain evidence="1">CGMCC 1.15320</strain>
    </source>
</reference>
<organism evidence="1 2">
    <name type="scientific">Nitratireductor aestuarii</name>
    <dbReference type="NCBI Taxonomy" id="1735103"/>
    <lineage>
        <taxon>Bacteria</taxon>
        <taxon>Pseudomonadati</taxon>
        <taxon>Pseudomonadota</taxon>
        <taxon>Alphaproteobacteria</taxon>
        <taxon>Hyphomicrobiales</taxon>
        <taxon>Phyllobacteriaceae</taxon>
        <taxon>Nitratireductor</taxon>
    </lineage>
</organism>
<comment type="caution">
    <text evidence="1">The sequence shown here is derived from an EMBL/GenBank/DDBJ whole genome shotgun (WGS) entry which is preliminary data.</text>
</comment>
<name>A0A916RPL1_9HYPH</name>
<sequence>MTENKDTAQNDLAGIPAEITSILTAIEKEPVPDRLLKLALELQEALTKRRLAEQAAQTVAHANPPEGI</sequence>
<dbReference type="Proteomes" id="UP000636264">
    <property type="component" value="Unassembled WGS sequence"/>
</dbReference>
<dbReference type="RefSeq" id="WP_188720691.1">
    <property type="nucleotide sequence ID" value="NZ_BMIF01000004.1"/>
</dbReference>
<protein>
    <submittedName>
        <fullName evidence="1">Uncharacterized protein</fullName>
    </submittedName>
</protein>
<gene>
    <name evidence="1" type="ORF">GCM10011385_17820</name>
</gene>
<keyword evidence="2" id="KW-1185">Reference proteome</keyword>
<dbReference type="EMBL" id="BMIF01000004">
    <property type="protein sequence ID" value="GGA64446.1"/>
    <property type="molecule type" value="Genomic_DNA"/>
</dbReference>
<proteinExistence type="predicted"/>
<dbReference type="AlphaFoldDB" id="A0A916RPL1"/>
<evidence type="ECO:0000313" key="2">
    <source>
        <dbReference type="Proteomes" id="UP000636264"/>
    </source>
</evidence>